<evidence type="ECO:0008006" key="4">
    <source>
        <dbReference type="Google" id="ProtNLM"/>
    </source>
</evidence>
<name>A0AAE9AXH9_9ACTN</name>
<dbReference type="RefSeq" id="WP_141585244.1">
    <property type="nucleotide sequence ID" value="NZ_SPAY01000285.1"/>
</dbReference>
<protein>
    <recommendedName>
        <fullName evidence="4">SWIM-type domain-containing protein</fullName>
    </recommendedName>
</protein>
<feature type="region of interest" description="Disordered" evidence="1">
    <location>
        <begin position="107"/>
        <end position="218"/>
    </location>
</feature>
<accession>A0AAE9AXH9</accession>
<dbReference type="Proteomes" id="UP000318720">
    <property type="component" value="Unassembled WGS sequence"/>
</dbReference>
<feature type="compositionally biased region" description="Low complexity" evidence="1">
    <location>
        <begin position="162"/>
        <end position="218"/>
    </location>
</feature>
<dbReference type="EMBL" id="SPAZ01000284">
    <property type="protein sequence ID" value="TQE22355.1"/>
    <property type="molecule type" value="Genomic_DNA"/>
</dbReference>
<evidence type="ECO:0000313" key="3">
    <source>
        <dbReference type="Proteomes" id="UP000318720"/>
    </source>
</evidence>
<evidence type="ECO:0000313" key="2">
    <source>
        <dbReference type="EMBL" id="TQE22355.1"/>
    </source>
</evidence>
<proteinExistence type="predicted"/>
<evidence type="ECO:0000256" key="1">
    <source>
        <dbReference type="SAM" id="MobiDB-lite"/>
    </source>
</evidence>
<organism evidence="2 3">
    <name type="scientific">Streptomyces ipomoeae</name>
    <dbReference type="NCBI Taxonomy" id="103232"/>
    <lineage>
        <taxon>Bacteria</taxon>
        <taxon>Bacillati</taxon>
        <taxon>Actinomycetota</taxon>
        <taxon>Actinomycetes</taxon>
        <taxon>Kitasatosporales</taxon>
        <taxon>Streptomycetaceae</taxon>
        <taxon>Streptomyces</taxon>
    </lineage>
</organism>
<dbReference type="AlphaFoldDB" id="A0AAE9AXH9"/>
<sequence>MNAELPPAAPDVVAAAVESLTSRLRKKLDAAIESYAALPVVADGGALRIRCGEDAEVTLTPGPSGTLTDAEQTVCSCLLAPRCLHRAAVLGACPVADADTLADVDASTDSDAWSKPSTGAAGAEGDAGSEEGAEIGAGTGTGAGARARAETGTGAGAGARAGGMADAPALGGPTAPATEPTTATAAASAATAATSANTPTSPTAPTAPAAPTAPTAPTPAQVAAATGLWAATAAVLSAGVPAAGAVPQAELLRAAHTARLAGLHRAEAAALRVVRGLRGARARHDSHRLADLVANVRELLLTTGLLAAADPDHTLIGTARRNYRPGGALRVHGVCREPVIAATGYGGVVTHLVSDDGRWFSVADVKPGGPARARGAATATVALGSGTLNHAQLARGGLLISGATLSPDGRLGSGKGVRATPVAGLSWTSGPLSALFARPLAEVVAKRLTEAPGADPERAEQTARELIGCDLILVGAAGDHLLARELTPGRPDEEGLLIRLTPANGHPDLAHTANLRRLASRPGLRLRVIGRLDPDRAATLRPLAVGPVPGTEATLRLPADWQGHADLGYDRLEGVHLPPPDALPTVDGLADLPPDPLAEAPLWRLRRLVEVAVSGGRRAVAEPARDGDRSGGGAALRRSGFRTAADLAAALTAEADRRTRDVFGRTDEADPDRYARAWLAAAVYLTTTERALVQSTWRPPTT</sequence>
<comment type="caution">
    <text evidence="2">The sequence shown here is derived from an EMBL/GenBank/DDBJ whole genome shotgun (WGS) entry which is preliminary data.</text>
</comment>
<gene>
    <name evidence="2" type="ORF">Sipo8835_35910</name>
</gene>
<reference evidence="2 3" key="1">
    <citation type="submission" date="2019-03" db="EMBL/GenBank/DDBJ databases">
        <title>Comparative genomic analyses of the sweetpotato soil rot pathogen, Streptomyces ipomoeae.</title>
        <authorList>
            <person name="Ruschel Soares N."/>
            <person name="Badger J.H."/>
            <person name="Huguet-Tapia J.C."/>
            <person name="Clark C.A."/>
            <person name="Pettis G.S."/>
        </authorList>
    </citation>
    <scope>NUCLEOTIDE SEQUENCE [LARGE SCALE GENOMIC DNA]</scope>
    <source>
        <strain evidence="2 3">88-35</strain>
    </source>
</reference>